<dbReference type="NCBIfam" id="TIGR01383">
    <property type="entry name" value="not_thiJ"/>
    <property type="match status" value="1"/>
</dbReference>
<sequence>MPSALILIADGTEEIEFVTPYDVFTRAGITVRSAGVNLKNKQFAVCSRNVKILPDAPSLDEKLRAEEFDALILPGGAPGAKAFCDSKAVLQLVRDFREKGKLVGCICAGTTALVKSVEDEGGEGNKRVKVTSHPSVKEKIVGKGWDYSEERVVVDEGVVTSRGPGTAMLFALTIVEQLCGKEKREEITGPMICAETL</sequence>
<gene>
    <name evidence="4" type="ORF">H2201_003157</name>
</gene>
<evidence type="ECO:0000313" key="4">
    <source>
        <dbReference type="EMBL" id="KAJ9666753.1"/>
    </source>
</evidence>
<evidence type="ECO:0000313" key="5">
    <source>
        <dbReference type="Proteomes" id="UP001172684"/>
    </source>
</evidence>
<protein>
    <recommendedName>
        <fullName evidence="1">D-lactate dehydratase</fullName>
        <ecNumber evidence="1">4.2.1.130</ecNumber>
    </recommendedName>
</protein>
<proteinExistence type="predicted"/>
<dbReference type="Proteomes" id="UP001172684">
    <property type="component" value="Unassembled WGS sequence"/>
</dbReference>
<evidence type="ECO:0000256" key="2">
    <source>
        <dbReference type="ARBA" id="ARBA00048082"/>
    </source>
</evidence>
<organism evidence="4 5">
    <name type="scientific">Coniosporium apollinis</name>
    <dbReference type="NCBI Taxonomy" id="61459"/>
    <lineage>
        <taxon>Eukaryota</taxon>
        <taxon>Fungi</taxon>
        <taxon>Dikarya</taxon>
        <taxon>Ascomycota</taxon>
        <taxon>Pezizomycotina</taxon>
        <taxon>Dothideomycetes</taxon>
        <taxon>Dothideomycetes incertae sedis</taxon>
        <taxon>Coniosporium</taxon>
    </lineage>
</organism>
<name>A0ABQ9NYF9_9PEZI</name>
<dbReference type="EMBL" id="JAPDRL010000017">
    <property type="protein sequence ID" value="KAJ9666753.1"/>
    <property type="molecule type" value="Genomic_DNA"/>
</dbReference>
<dbReference type="InterPro" id="IPR002818">
    <property type="entry name" value="DJ-1/PfpI"/>
</dbReference>
<keyword evidence="5" id="KW-1185">Reference proteome</keyword>
<dbReference type="CDD" id="cd03135">
    <property type="entry name" value="GATase1_DJ-1"/>
    <property type="match status" value="1"/>
</dbReference>
<feature type="domain" description="DJ-1/PfpI" evidence="3">
    <location>
        <begin position="3"/>
        <end position="177"/>
    </location>
</feature>
<dbReference type="InterPro" id="IPR029062">
    <property type="entry name" value="Class_I_gatase-like"/>
</dbReference>
<dbReference type="PANTHER" id="PTHR48094">
    <property type="entry name" value="PROTEIN/NUCLEIC ACID DEGLYCASE DJ-1-RELATED"/>
    <property type="match status" value="1"/>
</dbReference>
<dbReference type="InterPro" id="IPR006287">
    <property type="entry name" value="DJ-1"/>
</dbReference>
<dbReference type="Gene3D" id="3.40.50.880">
    <property type="match status" value="1"/>
</dbReference>
<dbReference type="SUPFAM" id="SSF52317">
    <property type="entry name" value="Class I glutamine amidotransferase-like"/>
    <property type="match status" value="1"/>
</dbReference>
<dbReference type="PANTHER" id="PTHR48094:SF12">
    <property type="entry name" value="PARKINSON DISEASE PROTEIN 7 HOMOLOG"/>
    <property type="match status" value="1"/>
</dbReference>
<comment type="catalytic activity">
    <reaction evidence="2">
        <text>methylglyoxal + H2O = (R)-lactate + H(+)</text>
        <dbReference type="Rhea" id="RHEA:27754"/>
        <dbReference type="ChEBI" id="CHEBI:15377"/>
        <dbReference type="ChEBI" id="CHEBI:15378"/>
        <dbReference type="ChEBI" id="CHEBI:16004"/>
        <dbReference type="ChEBI" id="CHEBI:17158"/>
        <dbReference type="EC" id="4.2.1.130"/>
    </reaction>
</comment>
<dbReference type="Pfam" id="PF01965">
    <property type="entry name" value="DJ-1_PfpI"/>
    <property type="match status" value="1"/>
</dbReference>
<accession>A0ABQ9NYF9</accession>
<dbReference type="EC" id="4.2.1.130" evidence="1"/>
<dbReference type="InterPro" id="IPR050325">
    <property type="entry name" value="Prot/Nucl_acid_deglycase"/>
</dbReference>
<reference evidence="4" key="1">
    <citation type="submission" date="2022-10" db="EMBL/GenBank/DDBJ databases">
        <title>Culturing micro-colonial fungi from biological soil crusts in the Mojave desert and describing Neophaeococcomyces mojavensis, and introducing the new genera and species Taxawa tesnikishii.</title>
        <authorList>
            <person name="Kurbessoian T."/>
            <person name="Stajich J.E."/>
        </authorList>
    </citation>
    <scope>NUCLEOTIDE SEQUENCE</scope>
    <source>
        <strain evidence="4">TK_1</strain>
    </source>
</reference>
<evidence type="ECO:0000256" key="1">
    <source>
        <dbReference type="ARBA" id="ARBA00013134"/>
    </source>
</evidence>
<comment type="caution">
    <text evidence="4">The sequence shown here is derived from an EMBL/GenBank/DDBJ whole genome shotgun (WGS) entry which is preliminary data.</text>
</comment>
<evidence type="ECO:0000259" key="3">
    <source>
        <dbReference type="Pfam" id="PF01965"/>
    </source>
</evidence>